<accession>A0A3D8K1B6</accession>
<protein>
    <submittedName>
        <fullName evidence="2">Uncharacterized protein</fullName>
    </submittedName>
</protein>
<sequence length="67" mass="7126">MFDVATSVLDHWDSDTPVWTPFVPRRQNAAAADALSAAARRLAIRSNASQSPARAGCPSSTGSRAQR</sequence>
<dbReference type="AlphaFoldDB" id="A0A3D8K1B6"/>
<comment type="caution">
    <text evidence="2">The sequence shown here is derived from an EMBL/GenBank/DDBJ whole genome shotgun (WGS) entry which is preliminary data.</text>
</comment>
<evidence type="ECO:0000313" key="3">
    <source>
        <dbReference type="Proteomes" id="UP000256838"/>
    </source>
</evidence>
<dbReference type="Proteomes" id="UP000256838">
    <property type="component" value="Unassembled WGS sequence"/>
</dbReference>
<gene>
    <name evidence="2" type="ORF">DWV00_10425</name>
</gene>
<feature type="compositionally biased region" description="Polar residues" evidence="1">
    <location>
        <begin position="58"/>
        <end position="67"/>
    </location>
</feature>
<proteinExistence type="predicted"/>
<evidence type="ECO:0000313" key="2">
    <source>
        <dbReference type="EMBL" id="RDU98684.1"/>
    </source>
</evidence>
<evidence type="ECO:0000256" key="1">
    <source>
        <dbReference type="SAM" id="MobiDB-lite"/>
    </source>
</evidence>
<name>A0A3D8K1B6_9BURK</name>
<reference evidence="2 3" key="1">
    <citation type="submission" date="2018-08" db="EMBL/GenBank/DDBJ databases">
        <title>Paraburkholderia sp. DHOM06 isolated from forest soil.</title>
        <authorList>
            <person name="Gao Z.-H."/>
            <person name="Qiu L.-H."/>
        </authorList>
    </citation>
    <scope>NUCLEOTIDE SEQUENCE [LARGE SCALE GENOMIC DNA]</scope>
    <source>
        <strain evidence="2 3">DHOM06</strain>
    </source>
</reference>
<feature type="region of interest" description="Disordered" evidence="1">
    <location>
        <begin position="46"/>
        <end position="67"/>
    </location>
</feature>
<organism evidence="2 3">
    <name type="scientific">Trinickia dinghuensis</name>
    <dbReference type="NCBI Taxonomy" id="2291023"/>
    <lineage>
        <taxon>Bacteria</taxon>
        <taxon>Pseudomonadati</taxon>
        <taxon>Pseudomonadota</taxon>
        <taxon>Betaproteobacteria</taxon>
        <taxon>Burkholderiales</taxon>
        <taxon>Burkholderiaceae</taxon>
        <taxon>Trinickia</taxon>
    </lineage>
</organism>
<keyword evidence="3" id="KW-1185">Reference proteome</keyword>
<dbReference type="EMBL" id="QRGA01000006">
    <property type="protein sequence ID" value="RDU98684.1"/>
    <property type="molecule type" value="Genomic_DNA"/>
</dbReference>